<sequence length="367" mass="37055">MCSAAAAVCHCAVFGCGVAALCFSFFLSLCVDGELVCALGRTQLTGVMAMMMTGRVLLVCALCVLWCGAGGGFGEKETAGSGSDAELPPAPKPVVTPSVGSQGLQNGVTVVTEEVAQISSPPQDGDANGDDDEEMEDGETEEKEGKRTAGQSGQGGTIAPGPDSREEILSGIEKKTGQSIVSAGGISPSNSQESNANPTQPEVERTNTDENTPAAKNPLTTVNGEQTVPEGVAGVNLSSPPEEGVDSHEQSGEDATSEGKKNVPSPETAATPQSHRDEGSEGTGEDTKTTTVTANTTDTTNKQNSDGSTVKMNEAAPQTTITLTATQTNHTVTPGDSDSSTAASHTTSPLLLLLVVACAAAAAVVAA</sequence>
<feature type="compositionally biased region" description="Basic and acidic residues" evidence="1">
    <location>
        <begin position="245"/>
        <end position="261"/>
    </location>
</feature>
<reference evidence="3 4" key="1">
    <citation type="journal article" date="2014" name="Genome Announc.">
        <title>Trypanosoma cruzi Clone Dm28c Draft Genome Sequence.</title>
        <authorList>
            <person name="Grisard E.C."/>
            <person name="Teixeira S.M."/>
            <person name="de Almeida L.G."/>
            <person name="Stoco P.H."/>
            <person name="Gerber A.L."/>
            <person name="Talavera-Lopez C."/>
            <person name="Lima O.C."/>
            <person name="Andersson B."/>
            <person name="de Vasconcelos A.T."/>
        </authorList>
    </citation>
    <scope>NUCLEOTIDE SEQUENCE [LARGE SCALE GENOMIC DNA]</scope>
    <source>
        <strain evidence="3 4">Dm28c</strain>
    </source>
</reference>
<accession>V5BCB1</accession>
<dbReference type="AlphaFoldDB" id="V5BCB1"/>
<name>V5BCB1_TRYCR</name>
<feature type="compositionally biased region" description="Acidic residues" evidence="1">
    <location>
        <begin position="127"/>
        <end position="142"/>
    </location>
</feature>
<keyword evidence="2" id="KW-0472">Membrane</keyword>
<keyword evidence="2" id="KW-1133">Transmembrane helix</keyword>
<feature type="compositionally biased region" description="Low complexity" evidence="1">
    <location>
        <begin position="319"/>
        <end position="344"/>
    </location>
</feature>
<protein>
    <submittedName>
        <fullName evidence="3">Mucin-associated surface protein (MASP)</fullName>
    </submittedName>
</protein>
<feature type="transmembrane region" description="Helical" evidence="2">
    <location>
        <begin position="44"/>
        <end position="67"/>
    </location>
</feature>
<evidence type="ECO:0000313" key="4">
    <source>
        <dbReference type="Proteomes" id="UP000017861"/>
    </source>
</evidence>
<feature type="compositionally biased region" description="Polar residues" evidence="1">
    <location>
        <begin position="98"/>
        <end position="109"/>
    </location>
</feature>
<dbReference type="EMBL" id="AYLP01000116">
    <property type="protein sequence ID" value="ESS63702.1"/>
    <property type="molecule type" value="Genomic_DNA"/>
</dbReference>
<evidence type="ECO:0000256" key="1">
    <source>
        <dbReference type="SAM" id="MobiDB-lite"/>
    </source>
</evidence>
<evidence type="ECO:0000313" key="3">
    <source>
        <dbReference type="EMBL" id="ESS63702.1"/>
    </source>
</evidence>
<dbReference type="VEuPathDB" id="TriTrypDB:TCDM_08415"/>
<keyword evidence="2" id="KW-0812">Transmembrane</keyword>
<gene>
    <name evidence="3" type="ORF">TCDM_08415</name>
</gene>
<comment type="caution">
    <text evidence="3">The sequence shown here is derived from an EMBL/GenBank/DDBJ whole genome shotgun (WGS) entry which is preliminary data.</text>
</comment>
<feature type="region of interest" description="Disordered" evidence="1">
    <location>
        <begin position="78"/>
        <end position="344"/>
    </location>
</feature>
<organism evidence="3 4">
    <name type="scientific">Trypanosoma cruzi Dm28c</name>
    <dbReference type="NCBI Taxonomy" id="1416333"/>
    <lineage>
        <taxon>Eukaryota</taxon>
        <taxon>Discoba</taxon>
        <taxon>Euglenozoa</taxon>
        <taxon>Kinetoplastea</taxon>
        <taxon>Metakinetoplastina</taxon>
        <taxon>Trypanosomatida</taxon>
        <taxon>Trypanosomatidae</taxon>
        <taxon>Trypanosoma</taxon>
        <taxon>Schizotrypanum</taxon>
    </lineage>
</organism>
<feature type="compositionally biased region" description="Polar residues" evidence="1">
    <location>
        <begin position="177"/>
        <end position="200"/>
    </location>
</feature>
<feature type="transmembrane region" description="Helical" evidence="2">
    <location>
        <begin position="350"/>
        <end position="366"/>
    </location>
</feature>
<feature type="compositionally biased region" description="Low complexity" evidence="1">
    <location>
        <begin position="289"/>
        <end position="302"/>
    </location>
</feature>
<proteinExistence type="predicted"/>
<feature type="compositionally biased region" description="Basic and acidic residues" evidence="1">
    <location>
        <begin position="163"/>
        <end position="176"/>
    </location>
</feature>
<evidence type="ECO:0000256" key="2">
    <source>
        <dbReference type="SAM" id="Phobius"/>
    </source>
</evidence>
<dbReference type="Proteomes" id="UP000017861">
    <property type="component" value="Unassembled WGS sequence"/>
</dbReference>